<organism evidence="2 3">
    <name type="scientific">Halovibrio variabilis</name>
    <dbReference type="NCBI Taxonomy" id="31910"/>
    <lineage>
        <taxon>Bacteria</taxon>
        <taxon>Pseudomonadati</taxon>
        <taxon>Pseudomonadota</taxon>
        <taxon>Gammaproteobacteria</taxon>
        <taxon>Oceanospirillales</taxon>
        <taxon>Halomonadaceae</taxon>
        <taxon>Halovibrio</taxon>
    </lineage>
</organism>
<dbReference type="InterPro" id="IPR007055">
    <property type="entry name" value="BON_dom"/>
</dbReference>
<protein>
    <recommendedName>
        <fullName evidence="1">BON domain-containing protein</fullName>
    </recommendedName>
</protein>
<evidence type="ECO:0000259" key="1">
    <source>
        <dbReference type="PROSITE" id="PS50914"/>
    </source>
</evidence>
<dbReference type="PROSITE" id="PS50914">
    <property type="entry name" value="BON"/>
    <property type="match status" value="1"/>
</dbReference>
<dbReference type="RefSeq" id="WP_146872513.1">
    <property type="nucleotide sequence ID" value="NZ_BJXV01000001.1"/>
</dbReference>
<dbReference type="Gene3D" id="3.30.1340.30">
    <property type="match status" value="1"/>
</dbReference>
<sequence>MCQLRRGYGSLTIGGLLLTALLVGCADAPVNQSARLEQQDSSQAVQIKARLLEAPDLAGSAIDVDLEGDNAILSGFVETTQQRDRAEAITQDHDQVKTVENNITVK</sequence>
<proteinExistence type="predicted"/>
<dbReference type="PROSITE" id="PS51257">
    <property type="entry name" value="PROKAR_LIPOPROTEIN"/>
    <property type="match status" value="1"/>
</dbReference>
<evidence type="ECO:0000313" key="3">
    <source>
        <dbReference type="Proteomes" id="UP000321303"/>
    </source>
</evidence>
<reference evidence="2 3" key="1">
    <citation type="submission" date="2019-07" db="EMBL/GenBank/DDBJ databases">
        <title>Whole genome shotgun sequence of Halomonas variabilis NBRC 102410.</title>
        <authorList>
            <person name="Hosoyama A."/>
            <person name="Uohara A."/>
            <person name="Ohji S."/>
            <person name="Ichikawa N."/>
        </authorList>
    </citation>
    <scope>NUCLEOTIDE SEQUENCE [LARGE SCALE GENOMIC DNA]</scope>
    <source>
        <strain evidence="2 3">NBRC 102410</strain>
    </source>
</reference>
<dbReference type="Pfam" id="PF04972">
    <property type="entry name" value="BON"/>
    <property type="match status" value="1"/>
</dbReference>
<comment type="caution">
    <text evidence="2">The sequence shown here is derived from an EMBL/GenBank/DDBJ whole genome shotgun (WGS) entry which is preliminary data.</text>
</comment>
<dbReference type="AlphaFoldDB" id="A0A511UIQ4"/>
<keyword evidence="3" id="KW-1185">Reference proteome</keyword>
<dbReference type="OrthoDB" id="6168338at2"/>
<feature type="domain" description="BON" evidence="1">
    <location>
        <begin position="39"/>
        <end position="106"/>
    </location>
</feature>
<gene>
    <name evidence="2" type="ORF">HVA01_00960</name>
</gene>
<name>A0A511UIQ4_9GAMM</name>
<dbReference type="Proteomes" id="UP000321303">
    <property type="component" value="Unassembled WGS sequence"/>
</dbReference>
<accession>A0A511UIQ4</accession>
<dbReference type="EMBL" id="BJXV01000001">
    <property type="protein sequence ID" value="GEN26450.1"/>
    <property type="molecule type" value="Genomic_DNA"/>
</dbReference>
<evidence type="ECO:0000313" key="2">
    <source>
        <dbReference type="EMBL" id="GEN26450.1"/>
    </source>
</evidence>